<reference evidence="6 7" key="1">
    <citation type="submission" date="2017-06" db="EMBL/GenBank/DDBJ databases">
        <authorList>
            <person name="Kim H.J."/>
            <person name="Triplett B.A."/>
        </authorList>
    </citation>
    <scope>NUCLEOTIDE SEQUENCE [LARGE SCALE GENOMIC DNA]</scope>
</reference>
<dbReference type="GO" id="GO:0005524">
    <property type="term" value="F:ATP binding"/>
    <property type="evidence" value="ECO:0007669"/>
    <property type="project" value="UniProtKB-KW"/>
</dbReference>
<evidence type="ECO:0000313" key="6">
    <source>
        <dbReference type="EMBL" id="ASV44618.1"/>
    </source>
</evidence>
<dbReference type="Gene3D" id="3.40.50.300">
    <property type="entry name" value="P-loop containing nucleotide triphosphate hydrolases"/>
    <property type="match status" value="1"/>
</dbReference>
<dbReference type="Proteomes" id="UP000226396">
    <property type="component" value="Segment"/>
</dbReference>
<keyword evidence="7" id="KW-1185">Reference proteome</keyword>
<dbReference type="RefSeq" id="YP_010662950.1">
    <property type="nucleotide sequence ID" value="NC_070890.1"/>
</dbReference>
<keyword evidence="1" id="KW-1188">Viral release from host cell</keyword>
<protein>
    <submittedName>
        <fullName evidence="6">Terminase large subunit</fullName>
    </submittedName>
</protein>
<evidence type="ECO:0000259" key="5">
    <source>
        <dbReference type="Pfam" id="PF17289"/>
    </source>
</evidence>
<proteinExistence type="predicted"/>
<dbReference type="Pfam" id="PF03237">
    <property type="entry name" value="Terminase_6N"/>
    <property type="match status" value="1"/>
</dbReference>
<dbReference type="Gene3D" id="3.30.420.240">
    <property type="match status" value="1"/>
</dbReference>
<dbReference type="KEGG" id="vg:77938967"/>
<organism evidence="6 7">
    <name type="scientific">Agrobacterium phage Atu_ph04</name>
    <dbReference type="NCBI Taxonomy" id="2024263"/>
    <lineage>
        <taxon>Viruses</taxon>
        <taxon>Duplodnaviria</taxon>
        <taxon>Heunggongvirae</taxon>
        <taxon>Uroviricota</taxon>
        <taxon>Caudoviricetes</taxon>
        <taxon>Pootjesviridae</taxon>
        <taxon>Rollinsvirus</taxon>
        <taxon>Rollinsvirus ph04</taxon>
    </lineage>
</organism>
<keyword evidence="3" id="KW-0067">ATP-binding</keyword>
<accession>A0A223W0P4</accession>
<keyword evidence="4" id="KW-0231">Viral genome packaging</keyword>
<sequence>MRNFDKLETIKDVINPRYKQLAESINIDFIYDVKAFDEIVDTTQYNGRSFYKGNKQIKRSGTPVNMTPEMLDEIERCQSDILYFAEKYFYVRTLDDGKIKIPLREYQKYWLRVSENEKIRQRVWMACRQSGKSSTLTIEILHRVLFQKDYQIAILANKGGTAREIFSRVRLAYEMLPFWLQVGVVEWNKGSMELENGSKVFAASTSSDSIRGFTLNEIILDEMAFVKNDVEFMTSTYPVIASGKKSRITMISTPNGPKGEFYDKVKKAKEGKNSFFSFAVPWHFVPGRDEEWRRDTIENTSYTQFRQEQECEFIGTGDGFLTADALEMIALETRDPLRLDDPELSEDGFDIFELPIPGNSYIATVDNAEGKDKDSSTITIIDVTQKPFNQVATFDNNSISPLLFPYKIAKICEIYNNALCIVENNSIGLAVASKLYLDLEYENMYISNNVNETGIGIRVTRPLKQLGCSVLKSLLEKDMLKIRSNKSFKQLSNFVPKNGTFNAAPGEHDDLVANLWLFAWYTTLGDFEEFLKNSLVKEMYGKEIEDTIAMGFSVDRGKYHGGQSPEGKRKGSSNDFW</sequence>
<dbReference type="InterPro" id="IPR027417">
    <property type="entry name" value="P-loop_NTPase"/>
</dbReference>
<evidence type="ECO:0000256" key="4">
    <source>
        <dbReference type="ARBA" id="ARBA00023219"/>
    </source>
</evidence>
<keyword evidence="2" id="KW-0547">Nucleotide-binding</keyword>
<evidence type="ECO:0000256" key="3">
    <source>
        <dbReference type="ARBA" id="ARBA00022840"/>
    </source>
</evidence>
<evidence type="ECO:0000313" key="7">
    <source>
        <dbReference type="Proteomes" id="UP000226396"/>
    </source>
</evidence>
<dbReference type="Pfam" id="PF17289">
    <property type="entry name" value="Terminase_6C"/>
    <property type="match status" value="1"/>
</dbReference>
<dbReference type="EMBL" id="MF403007">
    <property type="protein sequence ID" value="ASV44618.1"/>
    <property type="molecule type" value="Genomic_DNA"/>
</dbReference>
<name>A0A223W0P4_9CAUD</name>
<evidence type="ECO:0000256" key="1">
    <source>
        <dbReference type="ARBA" id="ARBA00022612"/>
    </source>
</evidence>
<evidence type="ECO:0000256" key="2">
    <source>
        <dbReference type="ARBA" id="ARBA00022741"/>
    </source>
</evidence>
<dbReference type="GeneID" id="77938967"/>
<dbReference type="InterPro" id="IPR035421">
    <property type="entry name" value="Terminase_6C"/>
</dbReference>
<feature type="domain" description="Terminase large subunit gp17-like C-terminal" evidence="5">
    <location>
        <begin position="364"/>
        <end position="512"/>
    </location>
</feature>